<evidence type="ECO:0000256" key="6">
    <source>
        <dbReference type="ARBA" id="ARBA00022842"/>
    </source>
</evidence>
<sequence>MPTSSEKGEGPPFSFSPKDPAFLERIRATARRAAASAGGILMEGLTRKIEVGFKGRINLVTEIDLASERTIIGILSEAFPEHGFLAEESGSRNGTPSPSPAPRSSGRWIIDPLDGTTNYAHRYPAFCISIAYEEAGSVLYGLVSDPLRRMDFEALRGQGATLNGSPLSVSSESDPERSLLCTGFSYRQADGPVLRNLDHFERFSRGAQGIRRSGSAALDLCHVAMGVLDGFWELDLSPWDTAAGTLIVAEAGGQVTDGTGAPFRLDAPIVVASNGRIHGWMVRTIRQDEEGQGQRPEPE</sequence>
<dbReference type="SUPFAM" id="SSF56655">
    <property type="entry name" value="Carbohydrate phosphatase"/>
    <property type="match status" value="1"/>
</dbReference>
<dbReference type="PROSITE" id="PS00629">
    <property type="entry name" value="IMP_1"/>
    <property type="match status" value="1"/>
</dbReference>
<dbReference type="EC" id="3.1.3.25" evidence="8"/>
<feature type="binding site" evidence="7">
    <location>
        <position position="240"/>
    </location>
    <ligand>
        <name>Mg(2+)</name>
        <dbReference type="ChEBI" id="CHEBI:18420"/>
        <label>1</label>
        <note>catalytic</note>
    </ligand>
</feature>
<feature type="region of interest" description="Disordered" evidence="9">
    <location>
        <begin position="86"/>
        <end position="107"/>
    </location>
</feature>
<dbReference type="GO" id="GO:0006020">
    <property type="term" value="P:inositol metabolic process"/>
    <property type="evidence" value="ECO:0007669"/>
    <property type="project" value="TreeGrafter"/>
</dbReference>
<dbReference type="GO" id="GO:0007165">
    <property type="term" value="P:signal transduction"/>
    <property type="evidence" value="ECO:0007669"/>
    <property type="project" value="TreeGrafter"/>
</dbReference>
<accession>C6HVN1</accession>
<feature type="binding site" evidence="7">
    <location>
        <position position="114"/>
    </location>
    <ligand>
        <name>Mg(2+)</name>
        <dbReference type="ChEBI" id="CHEBI:18420"/>
        <label>1</label>
        <note>catalytic</note>
    </ligand>
</feature>
<dbReference type="InterPro" id="IPR033942">
    <property type="entry name" value="IMPase"/>
</dbReference>
<dbReference type="CDD" id="cd01639">
    <property type="entry name" value="IMPase"/>
    <property type="match status" value="1"/>
</dbReference>
<dbReference type="FunFam" id="3.30.540.10:FF:000003">
    <property type="entry name" value="Inositol-1-monophosphatase"/>
    <property type="match status" value="1"/>
</dbReference>
<dbReference type="PRINTS" id="PR00377">
    <property type="entry name" value="IMPHPHTASES"/>
</dbReference>
<dbReference type="InterPro" id="IPR000760">
    <property type="entry name" value="Inositol_monophosphatase-like"/>
</dbReference>
<comment type="catalytic activity">
    <reaction evidence="1 8">
        <text>a myo-inositol phosphate + H2O = myo-inositol + phosphate</text>
        <dbReference type="Rhea" id="RHEA:24056"/>
        <dbReference type="ChEBI" id="CHEBI:15377"/>
        <dbReference type="ChEBI" id="CHEBI:17268"/>
        <dbReference type="ChEBI" id="CHEBI:43474"/>
        <dbReference type="ChEBI" id="CHEBI:84139"/>
        <dbReference type="EC" id="3.1.3.25"/>
    </reaction>
</comment>
<feature type="binding site" evidence="7">
    <location>
        <position position="113"/>
    </location>
    <ligand>
        <name>Mg(2+)</name>
        <dbReference type="ChEBI" id="CHEBI:18420"/>
        <label>1</label>
        <note>catalytic</note>
    </ligand>
</feature>
<dbReference type="Proteomes" id="UP000009374">
    <property type="component" value="Unassembled WGS sequence"/>
</dbReference>
<keyword evidence="5 8" id="KW-0378">Hydrolase</keyword>
<comment type="cofactor">
    <cofactor evidence="2 7 8">
        <name>Mg(2+)</name>
        <dbReference type="ChEBI" id="CHEBI:18420"/>
    </cofactor>
</comment>
<dbReference type="AlphaFoldDB" id="C6HVN1"/>
<dbReference type="Pfam" id="PF00459">
    <property type="entry name" value="Inositol_P"/>
    <property type="match status" value="1"/>
</dbReference>
<keyword evidence="11" id="KW-1185">Reference proteome</keyword>
<evidence type="ECO:0000256" key="9">
    <source>
        <dbReference type="SAM" id="MobiDB-lite"/>
    </source>
</evidence>
<dbReference type="GO" id="GO:0046872">
    <property type="term" value="F:metal ion binding"/>
    <property type="evidence" value="ECO:0007669"/>
    <property type="project" value="UniProtKB-KW"/>
</dbReference>
<dbReference type="PANTHER" id="PTHR20854">
    <property type="entry name" value="INOSITOL MONOPHOSPHATASE"/>
    <property type="match status" value="1"/>
</dbReference>
<dbReference type="Gene3D" id="3.40.190.80">
    <property type="match status" value="1"/>
</dbReference>
<dbReference type="PROSITE" id="PS00630">
    <property type="entry name" value="IMP_2"/>
    <property type="match status" value="1"/>
</dbReference>
<evidence type="ECO:0000256" key="1">
    <source>
        <dbReference type="ARBA" id="ARBA00001033"/>
    </source>
</evidence>
<keyword evidence="4 7" id="KW-0479">Metal-binding</keyword>
<feature type="binding site" evidence="7">
    <location>
        <position position="111"/>
    </location>
    <ligand>
        <name>Mg(2+)</name>
        <dbReference type="ChEBI" id="CHEBI:18420"/>
        <label>1</label>
        <note>catalytic</note>
    </ligand>
</feature>
<gene>
    <name evidence="10" type="ORF">UBAL3_79520049</name>
</gene>
<comment type="similarity">
    <text evidence="3 8">Belongs to the inositol monophosphatase superfamily.</text>
</comment>
<dbReference type="FunFam" id="3.40.190.80:FF:000002">
    <property type="entry name" value="Inositol-1-monophosphatase"/>
    <property type="match status" value="1"/>
</dbReference>
<evidence type="ECO:0000256" key="8">
    <source>
        <dbReference type="RuleBase" id="RU364068"/>
    </source>
</evidence>
<feature type="binding site" evidence="7">
    <location>
        <position position="87"/>
    </location>
    <ligand>
        <name>Mg(2+)</name>
        <dbReference type="ChEBI" id="CHEBI:18420"/>
        <label>1</label>
        <note>catalytic</note>
    </ligand>
</feature>
<evidence type="ECO:0000256" key="5">
    <source>
        <dbReference type="ARBA" id="ARBA00022801"/>
    </source>
</evidence>
<dbReference type="InterPro" id="IPR020583">
    <property type="entry name" value="Inositol_monoP_metal-BS"/>
</dbReference>
<evidence type="ECO:0000256" key="2">
    <source>
        <dbReference type="ARBA" id="ARBA00001946"/>
    </source>
</evidence>
<dbReference type="InterPro" id="IPR020550">
    <property type="entry name" value="Inositol_monophosphatase_CS"/>
</dbReference>
<dbReference type="PANTHER" id="PTHR20854:SF4">
    <property type="entry name" value="INOSITOL-1-MONOPHOSPHATASE-RELATED"/>
    <property type="match status" value="1"/>
</dbReference>
<reference evidence="10 11" key="1">
    <citation type="journal article" date="2009" name="Appl. Environ. Microbiol.">
        <title>Community genomic and proteomic analyses of chemoautotrophic iron-oxidizing "Leptospirillum rubarum" (Group II) and "Leptospirillum ferrodiazotrophum" (Group III) bacteria in acid mine drainage biofilms.</title>
        <authorList>
            <person name="Goltsman D.S."/>
            <person name="Denef V.J."/>
            <person name="Singer S.W."/>
            <person name="VerBerkmoes N.C."/>
            <person name="Lefsrud M."/>
            <person name="Mueller R.S."/>
            <person name="Dick G.J."/>
            <person name="Sun C.L."/>
            <person name="Wheeler K.E."/>
            <person name="Zemla A."/>
            <person name="Baker B.J."/>
            <person name="Hauser L."/>
            <person name="Land M."/>
            <person name="Shah M.B."/>
            <person name="Thelen M.P."/>
            <person name="Hettich R.L."/>
            <person name="Banfield J.F."/>
        </authorList>
    </citation>
    <scope>NUCLEOTIDE SEQUENCE [LARGE SCALE GENOMIC DNA]</scope>
</reference>
<dbReference type="Gene3D" id="3.30.540.10">
    <property type="entry name" value="Fructose-1,6-Bisphosphatase, subunit A, domain 1"/>
    <property type="match status" value="1"/>
</dbReference>
<evidence type="ECO:0000313" key="11">
    <source>
        <dbReference type="Proteomes" id="UP000009374"/>
    </source>
</evidence>
<dbReference type="GO" id="GO:0008934">
    <property type="term" value="F:inositol monophosphate 1-phosphatase activity"/>
    <property type="evidence" value="ECO:0007669"/>
    <property type="project" value="InterPro"/>
</dbReference>
<evidence type="ECO:0000256" key="7">
    <source>
        <dbReference type="PIRSR" id="PIRSR600760-2"/>
    </source>
</evidence>
<dbReference type="EMBL" id="GG693865">
    <property type="protein sequence ID" value="EES53328.1"/>
    <property type="molecule type" value="Genomic_DNA"/>
</dbReference>
<dbReference type="GO" id="GO:0046854">
    <property type="term" value="P:phosphatidylinositol phosphate biosynthetic process"/>
    <property type="evidence" value="ECO:0007669"/>
    <property type="project" value="InterPro"/>
</dbReference>
<evidence type="ECO:0000256" key="3">
    <source>
        <dbReference type="ARBA" id="ARBA00009759"/>
    </source>
</evidence>
<evidence type="ECO:0000313" key="10">
    <source>
        <dbReference type="EMBL" id="EES53328.1"/>
    </source>
</evidence>
<name>C6HVN1_9BACT</name>
<keyword evidence="6 7" id="KW-0460">Magnesium</keyword>
<evidence type="ECO:0000256" key="4">
    <source>
        <dbReference type="ARBA" id="ARBA00022723"/>
    </source>
</evidence>
<proteinExistence type="inferred from homology"/>
<organism evidence="10 11">
    <name type="scientific">Leptospirillum ferrodiazotrophum</name>
    <dbReference type="NCBI Taxonomy" id="412449"/>
    <lineage>
        <taxon>Bacteria</taxon>
        <taxon>Pseudomonadati</taxon>
        <taxon>Nitrospirota</taxon>
        <taxon>Nitrospiria</taxon>
        <taxon>Nitrospirales</taxon>
        <taxon>Nitrospiraceae</taxon>
        <taxon>Leptospirillum</taxon>
    </lineage>
</organism>
<protein>
    <recommendedName>
        <fullName evidence="8">Inositol-1-monophosphatase</fullName>
        <ecNumber evidence="8">3.1.3.25</ecNumber>
    </recommendedName>
</protein>